<protein>
    <submittedName>
        <fullName evidence="3">CoA-dependent acyltransferase</fullName>
    </submittedName>
</protein>
<keyword evidence="4" id="KW-1185">Reference proteome</keyword>
<dbReference type="Gene3D" id="3.30.559.70">
    <property type="entry name" value="Choline/Carnitine o-acyltransferase, domain 2"/>
    <property type="match status" value="1"/>
</dbReference>
<dbReference type="STRING" id="1353952.A0A165EXQ9"/>
<evidence type="ECO:0000313" key="4">
    <source>
        <dbReference type="Proteomes" id="UP000076842"/>
    </source>
</evidence>
<dbReference type="AlphaFoldDB" id="A0A165EXQ9"/>
<accession>A0A165EXQ9</accession>
<evidence type="ECO:0000259" key="2">
    <source>
        <dbReference type="Pfam" id="PF00755"/>
    </source>
</evidence>
<sequence length="124" mass="14013">MGNRAHSAYISYRDFVVVKVFYYYGFTPSPLHLTSHPAYHVASIVCAALLFRKALYASQLAPDSVKEGPLCMDSDRWMFNCCRMPGLPADWAVSYVGELASKGKSGHVVEIWRNWFWKVSVDDG</sequence>
<dbReference type="PANTHER" id="PTHR22589">
    <property type="entry name" value="CARNITINE O-ACYLTRANSFERASE"/>
    <property type="match status" value="1"/>
</dbReference>
<evidence type="ECO:0000256" key="1">
    <source>
        <dbReference type="ARBA" id="ARBA00023315"/>
    </source>
</evidence>
<name>A0A165EXQ9_9BASI</name>
<evidence type="ECO:0000313" key="3">
    <source>
        <dbReference type="EMBL" id="KZT55740.1"/>
    </source>
</evidence>
<dbReference type="InParanoid" id="A0A165EXQ9"/>
<feature type="domain" description="Choline/carnitine acyltransferase" evidence="2">
    <location>
        <begin position="7"/>
        <end position="121"/>
    </location>
</feature>
<keyword evidence="3" id="KW-0808">Transferase</keyword>
<proteinExistence type="predicted"/>
<dbReference type="GO" id="GO:0005739">
    <property type="term" value="C:mitochondrion"/>
    <property type="evidence" value="ECO:0007669"/>
    <property type="project" value="TreeGrafter"/>
</dbReference>
<dbReference type="SUPFAM" id="SSF52777">
    <property type="entry name" value="CoA-dependent acyltransferases"/>
    <property type="match status" value="1"/>
</dbReference>
<organism evidence="3 4">
    <name type="scientific">Calocera cornea HHB12733</name>
    <dbReference type="NCBI Taxonomy" id="1353952"/>
    <lineage>
        <taxon>Eukaryota</taxon>
        <taxon>Fungi</taxon>
        <taxon>Dikarya</taxon>
        <taxon>Basidiomycota</taxon>
        <taxon>Agaricomycotina</taxon>
        <taxon>Dacrymycetes</taxon>
        <taxon>Dacrymycetales</taxon>
        <taxon>Dacrymycetaceae</taxon>
        <taxon>Calocera</taxon>
    </lineage>
</organism>
<dbReference type="InterPro" id="IPR039551">
    <property type="entry name" value="Cho/carn_acyl_trans"/>
</dbReference>
<dbReference type="OrthoDB" id="240216at2759"/>
<reference evidence="3 4" key="1">
    <citation type="journal article" date="2016" name="Mol. Biol. Evol.">
        <title>Comparative Genomics of Early-Diverging Mushroom-Forming Fungi Provides Insights into the Origins of Lignocellulose Decay Capabilities.</title>
        <authorList>
            <person name="Nagy L.G."/>
            <person name="Riley R."/>
            <person name="Tritt A."/>
            <person name="Adam C."/>
            <person name="Daum C."/>
            <person name="Floudas D."/>
            <person name="Sun H."/>
            <person name="Yadav J.S."/>
            <person name="Pangilinan J."/>
            <person name="Larsson K.H."/>
            <person name="Matsuura K."/>
            <person name="Barry K."/>
            <person name="Labutti K."/>
            <person name="Kuo R."/>
            <person name="Ohm R.A."/>
            <person name="Bhattacharya S.S."/>
            <person name="Shirouzu T."/>
            <person name="Yoshinaga Y."/>
            <person name="Martin F.M."/>
            <person name="Grigoriev I.V."/>
            <person name="Hibbett D.S."/>
        </authorList>
    </citation>
    <scope>NUCLEOTIDE SEQUENCE [LARGE SCALE GENOMIC DNA]</scope>
    <source>
        <strain evidence="3 4">HHB12733</strain>
    </source>
</reference>
<dbReference type="Pfam" id="PF00755">
    <property type="entry name" value="Carn_acyltransf"/>
    <property type="match status" value="1"/>
</dbReference>
<dbReference type="InterPro" id="IPR042231">
    <property type="entry name" value="Cho/carn_acyl_trans_2"/>
</dbReference>
<dbReference type="GO" id="GO:0004092">
    <property type="term" value="F:carnitine O-acetyltransferase activity"/>
    <property type="evidence" value="ECO:0007669"/>
    <property type="project" value="TreeGrafter"/>
</dbReference>
<gene>
    <name evidence="3" type="ORF">CALCODRAFT_484509</name>
</gene>
<dbReference type="Proteomes" id="UP000076842">
    <property type="component" value="Unassembled WGS sequence"/>
</dbReference>
<dbReference type="GO" id="GO:0009437">
    <property type="term" value="P:carnitine metabolic process"/>
    <property type="evidence" value="ECO:0007669"/>
    <property type="project" value="TreeGrafter"/>
</dbReference>
<dbReference type="PANTHER" id="PTHR22589:SF103">
    <property type="entry name" value="CARNITINE O-ACETYL-TRANSFERASE, ISOFORM A-RELATED"/>
    <property type="match status" value="1"/>
</dbReference>
<keyword evidence="1 3" id="KW-0012">Acyltransferase</keyword>
<dbReference type="EMBL" id="KV423989">
    <property type="protein sequence ID" value="KZT55740.1"/>
    <property type="molecule type" value="Genomic_DNA"/>
</dbReference>
<dbReference type="InterPro" id="IPR000542">
    <property type="entry name" value="Carn_acyl_trans"/>
</dbReference>
<dbReference type="GO" id="GO:0005777">
    <property type="term" value="C:peroxisome"/>
    <property type="evidence" value="ECO:0007669"/>
    <property type="project" value="TreeGrafter"/>
</dbReference>